<proteinExistence type="predicted"/>
<reference evidence="1 2" key="1">
    <citation type="submission" date="2021-06" db="EMBL/GenBank/DDBJ databases">
        <authorList>
            <person name="Kallberg Y."/>
            <person name="Tangrot J."/>
            <person name="Rosling A."/>
        </authorList>
    </citation>
    <scope>NUCLEOTIDE SEQUENCE [LARGE SCALE GENOMIC DNA]</scope>
    <source>
        <strain evidence="1 2">120-4 pot B 10/14</strain>
    </source>
</reference>
<feature type="non-terminal residue" evidence="1">
    <location>
        <position position="185"/>
    </location>
</feature>
<sequence length="185" mass="21742">MSATNKSKFLNGRLHYFELFLSKIWSFHHFNSWVFETFSPLEDNEVIFYNILNIIKNDSSTSKRVTKTVNALISKIDCPIKVNKWLAASRLLHLFRAVDKDLLILEKELAMSSFMRIHIYWIVLFSLKYEAVDKGPLILEKKISYVFLYLHPHLLDFRSNSEMSIENDVPSMHSILSNQNENNIK</sequence>
<organism evidence="1 2">
    <name type="scientific">Gigaspora margarita</name>
    <dbReference type="NCBI Taxonomy" id="4874"/>
    <lineage>
        <taxon>Eukaryota</taxon>
        <taxon>Fungi</taxon>
        <taxon>Fungi incertae sedis</taxon>
        <taxon>Mucoromycota</taxon>
        <taxon>Glomeromycotina</taxon>
        <taxon>Glomeromycetes</taxon>
        <taxon>Diversisporales</taxon>
        <taxon>Gigasporaceae</taxon>
        <taxon>Gigaspora</taxon>
    </lineage>
</organism>
<protein>
    <submittedName>
        <fullName evidence="1">652_t:CDS:1</fullName>
    </submittedName>
</protein>
<gene>
    <name evidence="1" type="ORF">GMARGA_LOCUS10390</name>
</gene>
<dbReference type="Proteomes" id="UP000789901">
    <property type="component" value="Unassembled WGS sequence"/>
</dbReference>
<evidence type="ECO:0000313" key="2">
    <source>
        <dbReference type="Proteomes" id="UP000789901"/>
    </source>
</evidence>
<accession>A0ABN7UU02</accession>
<comment type="caution">
    <text evidence="1">The sequence shown here is derived from an EMBL/GenBank/DDBJ whole genome shotgun (WGS) entry which is preliminary data.</text>
</comment>
<name>A0ABN7UU02_GIGMA</name>
<keyword evidence="2" id="KW-1185">Reference proteome</keyword>
<dbReference type="EMBL" id="CAJVQB010005812">
    <property type="protein sequence ID" value="CAG8670458.1"/>
    <property type="molecule type" value="Genomic_DNA"/>
</dbReference>
<evidence type="ECO:0000313" key="1">
    <source>
        <dbReference type="EMBL" id="CAG8670458.1"/>
    </source>
</evidence>